<dbReference type="EMBL" id="UYRU01048962">
    <property type="protein sequence ID" value="VDN10351.1"/>
    <property type="molecule type" value="Genomic_DNA"/>
</dbReference>
<dbReference type="OrthoDB" id="201621at2759"/>
<sequence length="191" mass="20886">METKASRSVRSQVANLQIPGEELKTVLVDAFRSWLSADSLTQETCKVINVSPGDEERWVDGAEFAKNLETFSSWEWVFGASPKFTIPLQLAGAHRTIHVLCQKGRFAGFQEQGDGVDAALSSWLQQLAHALSDSPCKRNAWLYFLLVTAVLMSDLAGLNDVTDGTSPGVMVSGRILFARTAGQGLRALRFP</sequence>
<proteinExistence type="predicted"/>
<dbReference type="Proteomes" id="UP000281553">
    <property type="component" value="Unassembled WGS sequence"/>
</dbReference>
<dbReference type="Gene3D" id="3.30.930.10">
    <property type="entry name" value="Bira Bifunctional Protein, Domain 2"/>
    <property type="match status" value="1"/>
</dbReference>
<protein>
    <submittedName>
        <fullName evidence="1">Uncharacterized protein</fullName>
    </submittedName>
</protein>
<dbReference type="InterPro" id="IPR045864">
    <property type="entry name" value="aa-tRNA-synth_II/BPL/LPL"/>
</dbReference>
<name>A0A3P7LVX1_DIBLA</name>
<organism evidence="1 2">
    <name type="scientific">Dibothriocephalus latus</name>
    <name type="common">Fish tapeworm</name>
    <name type="synonym">Diphyllobothrium latum</name>
    <dbReference type="NCBI Taxonomy" id="60516"/>
    <lineage>
        <taxon>Eukaryota</taxon>
        <taxon>Metazoa</taxon>
        <taxon>Spiralia</taxon>
        <taxon>Lophotrochozoa</taxon>
        <taxon>Platyhelminthes</taxon>
        <taxon>Cestoda</taxon>
        <taxon>Eucestoda</taxon>
        <taxon>Diphyllobothriidea</taxon>
        <taxon>Diphyllobothriidae</taxon>
        <taxon>Dibothriocephalus</taxon>
    </lineage>
</organism>
<evidence type="ECO:0000313" key="1">
    <source>
        <dbReference type="EMBL" id="VDN10351.1"/>
    </source>
</evidence>
<gene>
    <name evidence="1" type="ORF">DILT_LOCUS6182</name>
</gene>
<reference evidence="1 2" key="1">
    <citation type="submission" date="2018-11" db="EMBL/GenBank/DDBJ databases">
        <authorList>
            <consortium name="Pathogen Informatics"/>
        </authorList>
    </citation>
    <scope>NUCLEOTIDE SEQUENCE [LARGE SCALE GENOMIC DNA]</scope>
</reference>
<dbReference type="AlphaFoldDB" id="A0A3P7LVX1"/>
<accession>A0A3P7LVX1</accession>
<dbReference type="SUPFAM" id="SSF55681">
    <property type="entry name" value="Class II aaRS and biotin synthetases"/>
    <property type="match status" value="1"/>
</dbReference>
<keyword evidence="2" id="KW-1185">Reference proteome</keyword>
<evidence type="ECO:0000313" key="2">
    <source>
        <dbReference type="Proteomes" id="UP000281553"/>
    </source>
</evidence>